<dbReference type="Proteomes" id="UP001596989">
    <property type="component" value="Unassembled WGS sequence"/>
</dbReference>
<evidence type="ECO:0000256" key="1">
    <source>
        <dbReference type="SAM" id="Phobius"/>
    </source>
</evidence>
<feature type="transmembrane region" description="Helical" evidence="1">
    <location>
        <begin position="254"/>
        <end position="272"/>
    </location>
</feature>
<feature type="transmembrane region" description="Helical" evidence="1">
    <location>
        <begin position="68"/>
        <end position="85"/>
    </location>
</feature>
<feature type="transmembrane region" description="Helical" evidence="1">
    <location>
        <begin position="225"/>
        <end position="248"/>
    </location>
</feature>
<feature type="transmembrane region" description="Helical" evidence="1">
    <location>
        <begin position="171"/>
        <end position="189"/>
    </location>
</feature>
<feature type="transmembrane region" description="Helical" evidence="1">
    <location>
        <begin position="91"/>
        <end position="108"/>
    </location>
</feature>
<sequence length="281" mass="32455">MDHRKEIIVKEIQHWRRSKVLPDQYCDFLLNLYRDPDTDSGSDSGQDAPGRTIGKAVMAMRHATGKQWLLTFGTFTLISFVVLYFSFFHPLLQIAIIVGGTLILLWAGKRWRGRSEAAGLSISSTGMLLLLGGGLYLLNQHELSAWGWQAVFISVCALFWIIYGIRMGMQVLHLCGWLALLLTYSWLLSRFSPEPKWFEVQLYWLPLSILFGWSSWFLHRWTKAVPLILFAVCALTWFMPEVYSLAVLKETEWIQLQLLTKFALGGTLLYLMRKQWMVWVA</sequence>
<evidence type="ECO:0000313" key="2">
    <source>
        <dbReference type="EMBL" id="MFD0958653.1"/>
    </source>
</evidence>
<comment type="caution">
    <text evidence="2">The sequence shown here is derived from an EMBL/GenBank/DDBJ whole genome shotgun (WGS) entry which is preliminary data.</text>
</comment>
<keyword evidence="3" id="KW-1185">Reference proteome</keyword>
<gene>
    <name evidence="2" type="ORF">ACFQ2I_04550</name>
</gene>
<accession>A0ABW3HM98</accession>
<keyword evidence="1" id="KW-0812">Transmembrane</keyword>
<keyword evidence="1" id="KW-0472">Membrane</keyword>
<feature type="transmembrane region" description="Helical" evidence="1">
    <location>
        <begin position="201"/>
        <end position="218"/>
    </location>
</feature>
<name>A0ABW3HM98_9BACL</name>
<feature type="transmembrane region" description="Helical" evidence="1">
    <location>
        <begin position="145"/>
        <end position="164"/>
    </location>
</feature>
<keyword evidence="1" id="KW-1133">Transmembrane helix</keyword>
<dbReference type="RefSeq" id="WP_377562468.1">
    <property type="nucleotide sequence ID" value="NZ_JBHTJZ010000005.1"/>
</dbReference>
<reference evidence="3" key="1">
    <citation type="journal article" date="2019" name="Int. J. Syst. Evol. Microbiol.">
        <title>The Global Catalogue of Microorganisms (GCM) 10K type strain sequencing project: providing services to taxonomists for standard genome sequencing and annotation.</title>
        <authorList>
            <consortium name="The Broad Institute Genomics Platform"/>
            <consortium name="The Broad Institute Genome Sequencing Center for Infectious Disease"/>
            <person name="Wu L."/>
            <person name="Ma J."/>
        </authorList>
    </citation>
    <scope>NUCLEOTIDE SEQUENCE [LARGE SCALE GENOMIC DNA]</scope>
    <source>
        <strain evidence="3">CCUG 59129</strain>
    </source>
</reference>
<dbReference type="EMBL" id="JBHTJZ010000005">
    <property type="protein sequence ID" value="MFD0958653.1"/>
    <property type="molecule type" value="Genomic_DNA"/>
</dbReference>
<proteinExistence type="predicted"/>
<evidence type="ECO:0008006" key="4">
    <source>
        <dbReference type="Google" id="ProtNLM"/>
    </source>
</evidence>
<organism evidence="2 3">
    <name type="scientific">Paenibacillus chungangensis</name>
    <dbReference type="NCBI Taxonomy" id="696535"/>
    <lineage>
        <taxon>Bacteria</taxon>
        <taxon>Bacillati</taxon>
        <taxon>Bacillota</taxon>
        <taxon>Bacilli</taxon>
        <taxon>Bacillales</taxon>
        <taxon>Paenibacillaceae</taxon>
        <taxon>Paenibacillus</taxon>
    </lineage>
</organism>
<protein>
    <recommendedName>
        <fullName evidence="4">DUF2157 domain-containing protein</fullName>
    </recommendedName>
</protein>
<evidence type="ECO:0000313" key="3">
    <source>
        <dbReference type="Proteomes" id="UP001596989"/>
    </source>
</evidence>
<feature type="transmembrane region" description="Helical" evidence="1">
    <location>
        <begin position="120"/>
        <end position="139"/>
    </location>
</feature>